<dbReference type="Proteomes" id="UP000053904">
    <property type="component" value="Unassembled WGS sequence"/>
</dbReference>
<dbReference type="InterPro" id="IPR000086">
    <property type="entry name" value="NUDIX_hydrolase_dom"/>
</dbReference>
<dbReference type="InterPro" id="IPR015797">
    <property type="entry name" value="NUDIX_hydrolase-like_dom_sf"/>
</dbReference>
<feature type="non-terminal residue" evidence="2">
    <location>
        <position position="1"/>
    </location>
</feature>
<evidence type="ECO:0000313" key="2">
    <source>
        <dbReference type="EMBL" id="KUK76806.1"/>
    </source>
</evidence>
<dbReference type="GO" id="GO:0016787">
    <property type="term" value="F:hydrolase activity"/>
    <property type="evidence" value="ECO:0007669"/>
    <property type="project" value="UniProtKB-KW"/>
</dbReference>
<organism evidence="2 3">
    <name type="scientific">candidate division WS6 bacterium 34_10</name>
    <dbReference type="NCBI Taxonomy" id="1641389"/>
    <lineage>
        <taxon>Bacteria</taxon>
        <taxon>Candidatus Dojkabacteria</taxon>
    </lineage>
</organism>
<proteinExistence type="predicted"/>
<evidence type="ECO:0000259" key="1">
    <source>
        <dbReference type="PROSITE" id="PS51462"/>
    </source>
</evidence>
<feature type="domain" description="Nudix hydrolase" evidence="1">
    <location>
        <begin position="1"/>
        <end position="90"/>
    </location>
</feature>
<name>A0A101HH84_9BACT</name>
<sequence length="90" mass="10899">ESIKVAILREIFEETGLELKEKDISHIKEVFIKYKHYDFVYHIFNTKVNKEPKVKINNKEHKAYKWIKPKEALKMDLIEDLDACIKLFYK</sequence>
<evidence type="ECO:0000313" key="3">
    <source>
        <dbReference type="Proteomes" id="UP000053904"/>
    </source>
</evidence>
<gene>
    <name evidence="2" type="ORF">XD93_0706</name>
</gene>
<dbReference type="SUPFAM" id="SSF55811">
    <property type="entry name" value="Nudix"/>
    <property type="match status" value="1"/>
</dbReference>
<accession>A0A101HH84</accession>
<dbReference type="CDD" id="cd02883">
    <property type="entry name" value="NUDIX_Hydrolase"/>
    <property type="match status" value="1"/>
</dbReference>
<dbReference type="AlphaFoldDB" id="A0A101HH84"/>
<protein>
    <submittedName>
        <fullName evidence="2">Putative pyrophosphohydrolase</fullName>
    </submittedName>
</protein>
<dbReference type="Pfam" id="PF00293">
    <property type="entry name" value="NUDIX"/>
    <property type="match status" value="1"/>
</dbReference>
<dbReference type="Gene3D" id="3.90.79.10">
    <property type="entry name" value="Nucleoside Triphosphate Pyrophosphohydrolase"/>
    <property type="match status" value="1"/>
</dbReference>
<keyword evidence="2" id="KW-0378">Hydrolase</keyword>
<dbReference type="PROSITE" id="PS51462">
    <property type="entry name" value="NUDIX"/>
    <property type="match status" value="1"/>
</dbReference>
<dbReference type="EMBL" id="LGGO01000101">
    <property type="protein sequence ID" value="KUK76806.1"/>
    <property type="molecule type" value="Genomic_DNA"/>
</dbReference>
<comment type="caution">
    <text evidence="2">The sequence shown here is derived from an EMBL/GenBank/DDBJ whole genome shotgun (WGS) entry which is preliminary data.</text>
</comment>
<reference evidence="3" key="1">
    <citation type="journal article" date="2015" name="MBio">
        <title>Genome-Resolved Metagenomic Analysis Reveals Roles for Candidate Phyla and Other Microbial Community Members in Biogeochemical Transformations in Oil Reservoirs.</title>
        <authorList>
            <person name="Hu P."/>
            <person name="Tom L."/>
            <person name="Singh A."/>
            <person name="Thomas B.C."/>
            <person name="Baker B.J."/>
            <person name="Piceno Y.M."/>
            <person name="Andersen G.L."/>
            <person name="Banfield J.F."/>
        </authorList>
    </citation>
    <scope>NUCLEOTIDE SEQUENCE [LARGE SCALE GENOMIC DNA]</scope>
</reference>